<organism evidence="6 7">
    <name type="scientific">Merdimonas faecis</name>
    <dbReference type="NCBI Taxonomy" id="1653435"/>
    <lineage>
        <taxon>Bacteria</taxon>
        <taxon>Bacillati</taxon>
        <taxon>Bacillota</taxon>
        <taxon>Clostridia</taxon>
        <taxon>Lachnospirales</taxon>
        <taxon>Lachnospiraceae</taxon>
        <taxon>Merdimonas</taxon>
    </lineage>
</organism>
<feature type="domain" description="HTH LytTR-type" evidence="5">
    <location>
        <begin position="134"/>
        <end position="240"/>
    </location>
</feature>
<dbReference type="Gene3D" id="3.40.50.2300">
    <property type="match status" value="1"/>
</dbReference>
<dbReference type="Pfam" id="PF00072">
    <property type="entry name" value="Response_reg"/>
    <property type="match status" value="1"/>
</dbReference>
<evidence type="ECO:0000313" key="6">
    <source>
        <dbReference type="EMBL" id="HJH50963.1"/>
    </source>
</evidence>
<evidence type="ECO:0000313" key="7">
    <source>
        <dbReference type="Proteomes" id="UP000813420"/>
    </source>
</evidence>
<reference evidence="6" key="1">
    <citation type="journal article" date="2021" name="PeerJ">
        <title>Extensive microbial diversity within the chicken gut microbiome revealed by metagenomics and culture.</title>
        <authorList>
            <person name="Gilroy R."/>
            <person name="Ravi A."/>
            <person name="Getino M."/>
            <person name="Pursley I."/>
            <person name="Horton D.L."/>
            <person name="Alikhan N.F."/>
            <person name="Baker D."/>
            <person name="Gharbi K."/>
            <person name="Hall N."/>
            <person name="Watson M."/>
            <person name="Adriaenssens E.M."/>
            <person name="Foster-Nyarko E."/>
            <person name="Jarju S."/>
            <person name="Secka A."/>
            <person name="Antonio M."/>
            <person name="Oren A."/>
            <person name="Chaudhuri R.R."/>
            <person name="La Ragione R."/>
            <person name="Hildebrand F."/>
            <person name="Pallen M.J."/>
        </authorList>
    </citation>
    <scope>NUCLEOTIDE SEQUENCE</scope>
    <source>
        <strain evidence="6">USAMLcec4-12693</strain>
    </source>
</reference>
<name>A0A9D2W076_9FIRM</name>
<dbReference type="EMBL" id="DYXE01000093">
    <property type="protein sequence ID" value="HJH50963.1"/>
    <property type="molecule type" value="Genomic_DNA"/>
</dbReference>
<comment type="caution">
    <text evidence="6">The sequence shown here is derived from an EMBL/GenBank/DDBJ whole genome shotgun (WGS) entry which is preliminary data.</text>
</comment>
<dbReference type="Proteomes" id="UP000813420">
    <property type="component" value="Unassembled WGS sequence"/>
</dbReference>
<protein>
    <recommendedName>
        <fullName evidence="1">Stage 0 sporulation protein A homolog</fullName>
    </recommendedName>
</protein>
<dbReference type="PANTHER" id="PTHR37299:SF1">
    <property type="entry name" value="STAGE 0 SPORULATION PROTEIN A HOMOLOG"/>
    <property type="match status" value="1"/>
</dbReference>
<dbReference type="InterPro" id="IPR001789">
    <property type="entry name" value="Sig_transdc_resp-reg_receiver"/>
</dbReference>
<dbReference type="SMART" id="SM00850">
    <property type="entry name" value="LytTR"/>
    <property type="match status" value="1"/>
</dbReference>
<dbReference type="InterPro" id="IPR046947">
    <property type="entry name" value="LytR-like"/>
</dbReference>
<evidence type="ECO:0000256" key="2">
    <source>
        <dbReference type="ARBA" id="ARBA00024867"/>
    </source>
</evidence>
<dbReference type="PROSITE" id="PS50110">
    <property type="entry name" value="RESPONSE_REGULATORY"/>
    <property type="match status" value="1"/>
</dbReference>
<dbReference type="OrthoDB" id="9809318at2"/>
<dbReference type="PROSITE" id="PS50930">
    <property type="entry name" value="HTH_LYTTR"/>
    <property type="match status" value="1"/>
</dbReference>
<gene>
    <name evidence="6" type="ORF">K8V39_11980</name>
</gene>
<evidence type="ECO:0000256" key="3">
    <source>
        <dbReference type="PROSITE-ProRule" id="PRU00169"/>
    </source>
</evidence>
<dbReference type="InterPro" id="IPR011006">
    <property type="entry name" value="CheY-like_superfamily"/>
</dbReference>
<dbReference type="GO" id="GO:0000156">
    <property type="term" value="F:phosphorelay response regulator activity"/>
    <property type="evidence" value="ECO:0007669"/>
    <property type="project" value="InterPro"/>
</dbReference>
<keyword evidence="6" id="KW-0238">DNA-binding</keyword>
<dbReference type="SUPFAM" id="SSF52172">
    <property type="entry name" value="CheY-like"/>
    <property type="match status" value="1"/>
</dbReference>
<dbReference type="AlphaFoldDB" id="A0A9D2W076"/>
<dbReference type="GO" id="GO:0003677">
    <property type="term" value="F:DNA binding"/>
    <property type="evidence" value="ECO:0007669"/>
    <property type="project" value="UniProtKB-KW"/>
</dbReference>
<accession>A0A9D2W076</accession>
<feature type="domain" description="Response regulatory" evidence="4">
    <location>
        <begin position="2"/>
        <end position="116"/>
    </location>
</feature>
<dbReference type="Gene3D" id="2.40.50.1020">
    <property type="entry name" value="LytTr DNA-binding domain"/>
    <property type="match status" value="1"/>
</dbReference>
<reference evidence="6" key="2">
    <citation type="submission" date="2021-09" db="EMBL/GenBank/DDBJ databases">
        <authorList>
            <person name="Gilroy R."/>
        </authorList>
    </citation>
    <scope>NUCLEOTIDE SEQUENCE</scope>
    <source>
        <strain evidence="6">USAMLcec4-12693</strain>
    </source>
</reference>
<evidence type="ECO:0000259" key="5">
    <source>
        <dbReference type="PROSITE" id="PS50930"/>
    </source>
</evidence>
<dbReference type="SMART" id="SM00448">
    <property type="entry name" value="REC"/>
    <property type="match status" value="1"/>
</dbReference>
<proteinExistence type="predicted"/>
<comment type="function">
    <text evidence="2">May play the central regulatory role in sporulation. It may be an element of the effector pathway responsible for the activation of sporulation genes in response to nutritional stress. Spo0A may act in concert with spo0H (a sigma factor) to control the expression of some genes that are critical to the sporulation process.</text>
</comment>
<dbReference type="PANTHER" id="PTHR37299">
    <property type="entry name" value="TRANSCRIPTIONAL REGULATOR-RELATED"/>
    <property type="match status" value="1"/>
</dbReference>
<keyword evidence="3" id="KW-0597">Phosphoprotein</keyword>
<evidence type="ECO:0000256" key="1">
    <source>
        <dbReference type="ARBA" id="ARBA00018672"/>
    </source>
</evidence>
<evidence type="ECO:0000259" key="4">
    <source>
        <dbReference type="PROSITE" id="PS50110"/>
    </source>
</evidence>
<dbReference type="InterPro" id="IPR007492">
    <property type="entry name" value="LytTR_DNA-bd_dom"/>
</dbReference>
<feature type="modified residue" description="4-aspartylphosphate" evidence="3">
    <location>
        <position position="53"/>
    </location>
</feature>
<dbReference type="Pfam" id="PF04397">
    <property type="entry name" value="LytTR"/>
    <property type="match status" value="1"/>
</dbReference>
<sequence length="241" mass="27190">MKIAVVDDERPARSELKYQLMELLPEAEIDEGDSGAAALKLAGEGTYDLFFLDINLGDISGTDLVHAVQTMQPRARIVFVTAYSEYAVAAFELGVVDYVLKPYEKGRLKKVLDRCLAHDQGQTTAGKMKMPRKIPINSDGKTIFENVEDLVFLETYQRGCLIHTKKREYYEGKGIGEFEKRLGGGPFFRCHKSYLINLEKVREVFPWGNNSLGVKMEGYDKTVIPVGREKTKTLKSLLGWQ</sequence>